<evidence type="ECO:0000313" key="2">
    <source>
        <dbReference type="Proteomes" id="UP000314294"/>
    </source>
</evidence>
<keyword evidence="2" id="KW-1185">Reference proteome</keyword>
<sequence length="89" mass="9893">MKDRRTPFVFIRISVQKRSSVKSAVCSNVGTSRFREQQEAPCRALSLTPQRTEAIGPAEQVLLLTAARRWPPRLHSASFSPGGNQPAFI</sequence>
<protein>
    <submittedName>
        <fullName evidence="1">Uncharacterized protein</fullName>
    </submittedName>
</protein>
<gene>
    <name evidence="1" type="ORF">EYF80_064756</name>
</gene>
<dbReference type="Proteomes" id="UP000314294">
    <property type="component" value="Unassembled WGS sequence"/>
</dbReference>
<proteinExistence type="predicted"/>
<dbReference type="AlphaFoldDB" id="A0A4Z2E8I1"/>
<accession>A0A4Z2E8I1</accession>
<organism evidence="1 2">
    <name type="scientific">Liparis tanakae</name>
    <name type="common">Tanaka's snailfish</name>
    <dbReference type="NCBI Taxonomy" id="230148"/>
    <lineage>
        <taxon>Eukaryota</taxon>
        <taxon>Metazoa</taxon>
        <taxon>Chordata</taxon>
        <taxon>Craniata</taxon>
        <taxon>Vertebrata</taxon>
        <taxon>Euteleostomi</taxon>
        <taxon>Actinopterygii</taxon>
        <taxon>Neopterygii</taxon>
        <taxon>Teleostei</taxon>
        <taxon>Neoteleostei</taxon>
        <taxon>Acanthomorphata</taxon>
        <taxon>Eupercaria</taxon>
        <taxon>Perciformes</taxon>
        <taxon>Cottioidei</taxon>
        <taxon>Cottales</taxon>
        <taxon>Liparidae</taxon>
        <taxon>Liparis</taxon>
    </lineage>
</organism>
<dbReference type="EMBL" id="SRLO01013379">
    <property type="protein sequence ID" value="TNN25118.1"/>
    <property type="molecule type" value="Genomic_DNA"/>
</dbReference>
<evidence type="ECO:0000313" key="1">
    <source>
        <dbReference type="EMBL" id="TNN25118.1"/>
    </source>
</evidence>
<comment type="caution">
    <text evidence="1">The sequence shown here is derived from an EMBL/GenBank/DDBJ whole genome shotgun (WGS) entry which is preliminary data.</text>
</comment>
<reference evidence="1 2" key="1">
    <citation type="submission" date="2019-03" db="EMBL/GenBank/DDBJ databases">
        <title>First draft genome of Liparis tanakae, snailfish: a comprehensive survey of snailfish specific genes.</title>
        <authorList>
            <person name="Kim W."/>
            <person name="Song I."/>
            <person name="Jeong J.-H."/>
            <person name="Kim D."/>
            <person name="Kim S."/>
            <person name="Ryu S."/>
            <person name="Song J.Y."/>
            <person name="Lee S.K."/>
        </authorList>
    </citation>
    <scope>NUCLEOTIDE SEQUENCE [LARGE SCALE GENOMIC DNA]</scope>
    <source>
        <tissue evidence="1">Muscle</tissue>
    </source>
</reference>
<name>A0A4Z2E8I1_9TELE</name>